<feature type="non-terminal residue" evidence="1">
    <location>
        <position position="33"/>
    </location>
</feature>
<sequence length="33" mass="3812">MNDLDDRFLTRNGLAARQLAVLLLHHEPDTRLP</sequence>
<proteinExistence type="predicted"/>
<protein>
    <submittedName>
        <fullName evidence="1">GntR family transcriptional regulator</fullName>
    </submittedName>
</protein>
<accession>A0A6G3Y152</accession>
<dbReference type="EMBL" id="JAAGMN010010587">
    <property type="protein sequence ID" value="NEE23805.1"/>
    <property type="molecule type" value="Genomic_DNA"/>
</dbReference>
<comment type="caution">
    <text evidence="1">The sequence shown here is derived from an EMBL/GenBank/DDBJ whole genome shotgun (WGS) entry which is preliminary data.</text>
</comment>
<name>A0A6G3Y152_9ACTN</name>
<gene>
    <name evidence="1" type="ORF">G3M58_97295</name>
</gene>
<dbReference type="AlphaFoldDB" id="A0A6G3Y152"/>
<organism evidence="1">
    <name type="scientific">Streptomyces sp. SID7499</name>
    <dbReference type="NCBI Taxonomy" id="2706086"/>
    <lineage>
        <taxon>Bacteria</taxon>
        <taxon>Bacillati</taxon>
        <taxon>Actinomycetota</taxon>
        <taxon>Actinomycetes</taxon>
        <taxon>Kitasatosporales</taxon>
        <taxon>Streptomycetaceae</taxon>
        <taxon>Streptomyces</taxon>
    </lineage>
</organism>
<evidence type="ECO:0000313" key="1">
    <source>
        <dbReference type="EMBL" id="NEE23805.1"/>
    </source>
</evidence>
<reference evidence="1" key="1">
    <citation type="submission" date="2020-01" db="EMBL/GenBank/DDBJ databases">
        <title>Insect and environment-associated Actinomycetes.</title>
        <authorList>
            <person name="Currrie C."/>
            <person name="Chevrette M."/>
            <person name="Carlson C."/>
            <person name="Stubbendieck R."/>
            <person name="Wendt-Pienkowski E."/>
        </authorList>
    </citation>
    <scope>NUCLEOTIDE SEQUENCE</scope>
    <source>
        <strain evidence="1">SID7499</strain>
    </source>
</reference>